<dbReference type="InterPro" id="IPR050331">
    <property type="entry name" value="Zinc_finger"/>
</dbReference>
<keyword evidence="8" id="KW-0804">Transcription</keyword>
<feature type="domain" description="C2H2-type" evidence="13">
    <location>
        <begin position="176"/>
        <end position="203"/>
    </location>
</feature>
<evidence type="ECO:0000313" key="16">
    <source>
        <dbReference type="RefSeq" id="XP_017021384.1"/>
    </source>
</evidence>
<keyword evidence="2 11" id="KW-0479">Metal-binding</keyword>
<feature type="compositionally biased region" description="Basic and acidic residues" evidence="12">
    <location>
        <begin position="514"/>
        <end position="523"/>
    </location>
</feature>
<feature type="binding site" evidence="11">
    <location>
        <position position="60"/>
    </location>
    <ligand>
        <name>Zn(2+)</name>
        <dbReference type="ChEBI" id="CHEBI:29105"/>
    </ligand>
</feature>
<dbReference type="InterPro" id="IPR012934">
    <property type="entry name" value="Znf_AD"/>
</dbReference>
<dbReference type="GO" id="GO:0005634">
    <property type="term" value="C:nucleus"/>
    <property type="evidence" value="ECO:0007669"/>
    <property type="project" value="UniProtKB-SubCell"/>
</dbReference>
<dbReference type="PANTHER" id="PTHR16515">
    <property type="entry name" value="PR DOMAIN ZINC FINGER PROTEIN"/>
    <property type="match status" value="1"/>
</dbReference>
<feature type="domain" description="ZAD" evidence="14">
    <location>
        <begin position="3"/>
        <end position="84"/>
    </location>
</feature>
<dbReference type="Gene3D" id="3.30.160.60">
    <property type="entry name" value="Classic Zinc Finger"/>
    <property type="match status" value="4"/>
</dbReference>
<accession>A0A6P4IC96</accession>
<feature type="domain" description="C2H2-type" evidence="13">
    <location>
        <begin position="148"/>
        <end position="175"/>
    </location>
</feature>
<dbReference type="PROSITE" id="PS51915">
    <property type="entry name" value="ZAD"/>
    <property type="match status" value="1"/>
</dbReference>
<dbReference type="SMART" id="SM00355">
    <property type="entry name" value="ZnF_C2H2"/>
    <property type="match status" value="9"/>
</dbReference>
<dbReference type="InterPro" id="IPR013087">
    <property type="entry name" value="Znf_C2H2_type"/>
</dbReference>
<evidence type="ECO:0000256" key="3">
    <source>
        <dbReference type="ARBA" id="ARBA00022737"/>
    </source>
</evidence>
<evidence type="ECO:0000256" key="11">
    <source>
        <dbReference type="PROSITE-ProRule" id="PRU01263"/>
    </source>
</evidence>
<feature type="domain" description="C2H2-type" evidence="13">
    <location>
        <begin position="586"/>
        <end position="613"/>
    </location>
</feature>
<proteinExistence type="predicted"/>
<dbReference type="PROSITE" id="PS00028">
    <property type="entry name" value="ZINC_FINGER_C2H2_1"/>
    <property type="match status" value="8"/>
</dbReference>
<dbReference type="InterPro" id="IPR036236">
    <property type="entry name" value="Znf_C2H2_sf"/>
</dbReference>
<dbReference type="SUPFAM" id="SSF57716">
    <property type="entry name" value="Glucocorticoid receptor-like (DNA-binding domain)"/>
    <property type="match status" value="1"/>
</dbReference>
<dbReference type="AlphaFoldDB" id="A0A6P4IC96"/>
<dbReference type="SUPFAM" id="SSF57667">
    <property type="entry name" value="beta-beta-alpha zinc fingers"/>
    <property type="match status" value="4"/>
</dbReference>
<evidence type="ECO:0000256" key="1">
    <source>
        <dbReference type="ARBA" id="ARBA00004123"/>
    </source>
</evidence>
<organism evidence="15 16">
    <name type="scientific">Drosophila kikkawai</name>
    <name type="common">Fruit fly</name>
    <dbReference type="NCBI Taxonomy" id="30033"/>
    <lineage>
        <taxon>Eukaryota</taxon>
        <taxon>Metazoa</taxon>
        <taxon>Ecdysozoa</taxon>
        <taxon>Arthropoda</taxon>
        <taxon>Hexapoda</taxon>
        <taxon>Insecta</taxon>
        <taxon>Pterygota</taxon>
        <taxon>Neoptera</taxon>
        <taxon>Endopterygota</taxon>
        <taxon>Diptera</taxon>
        <taxon>Brachycera</taxon>
        <taxon>Muscomorpha</taxon>
        <taxon>Ephydroidea</taxon>
        <taxon>Drosophilidae</taxon>
        <taxon>Drosophila</taxon>
        <taxon>Sophophora</taxon>
    </lineage>
</organism>
<gene>
    <name evidence="16" type="primary">kipf</name>
</gene>
<keyword evidence="3" id="KW-0677">Repeat</keyword>
<evidence type="ECO:0000256" key="8">
    <source>
        <dbReference type="ARBA" id="ARBA00023163"/>
    </source>
</evidence>
<dbReference type="Pfam" id="PF07776">
    <property type="entry name" value="zf-AD"/>
    <property type="match status" value="1"/>
</dbReference>
<keyword evidence="9" id="KW-0539">Nucleus</keyword>
<sequence>MQNVCRTCMGDSVTLVNIFSDVRDPALEQPVRNLSYILSECTNRSVRRDDCQPQFICLSCVQTAQTAFRFKRQCDRSYHRFCELQNKDSLEGDQDEDNQQAISPESGHKEAPKADDSRSDLSPGATNNTPMLRSPVGTGRTKNRNNRFACVHCNNTYKRRWGLRRHLLTHTTKPTHNCPYCPKFFWRKDCYTDHLRTHGKRRPVSCNKCAMVCPDATYLEMHQQEHNEEMVGNKSPVLEADNIINKENRSDVIAENVPVLETDHKHFCDLCSDSFVLEEDLKTHRTLVHDINITNTAKSMTITRELEPQRLNLSLESSALQDCNMENSQNISALKQAESGFDQENISPSSFLRNQSKLLNPEAKSFQFSEPKHHCPICSKAFFLRYMLMQHLRTHDDWVPHACRQCSAIFIERNQLKIHQREHEENTVGATELEDPDWEDKDVDTEDNNMINDISDTNPVAESTPVLRDWEIESLNLSLESNTIDDSGIQRSEDTPTLMQNESGFDQETTSAEQSEKPKKLSEKKSDVCPFCHSKQNKSNMRRHLKTHISKPEHKCSVCLKLFARSDNLTRHLARVHAEHGKAKRYSCGLCPAVFSEKYILERHKHNVHDNRN</sequence>
<evidence type="ECO:0000256" key="4">
    <source>
        <dbReference type="ARBA" id="ARBA00022771"/>
    </source>
</evidence>
<dbReference type="PROSITE" id="PS50157">
    <property type="entry name" value="ZINC_FINGER_C2H2_2"/>
    <property type="match status" value="7"/>
</dbReference>
<feature type="region of interest" description="Disordered" evidence="12">
    <location>
        <begin position="89"/>
        <end position="143"/>
    </location>
</feature>
<dbReference type="SMART" id="SM00868">
    <property type="entry name" value="zf-AD"/>
    <property type="match status" value="1"/>
</dbReference>
<evidence type="ECO:0000256" key="7">
    <source>
        <dbReference type="ARBA" id="ARBA00023125"/>
    </source>
</evidence>
<feature type="domain" description="C2H2-type" evidence="13">
    <location>
        <begin position="266"/>
        <end position="289"/>
    </location>
</feature>
<keyword evidence="4 10" id="KW-0863">Zinc-finger</keyword>
<protein>
    <submittedName>
        <fullName evidence="16">Zinc finger protein Paris isoform X1</fullName>
    </submittedName>
</protein>
<evidence type="ECO:0000259" key="14">
    <source>
        <dbReference type="PROSITE" id="PS51915"/>
    </source>
</evidence>
<dbReference type="Pfam" id="PF00096">
    <property type="entry name" value="zf-C2H2"/>
    <property type="match status" value="1"/>
</dbReference>
<feature type="compositionally biased region" description="Polar residues" evidence="12">
    <location>
        <begin position="495"/>
        <end position="512"/>
    </location>
</feature>
<dbReference type="RefSeq" id="XP_017021384.1">
    <property type="nucleotide sequence ID" value="XM_017165895.2"/>
</dbReference>
<dbReference type="GO" id="GO:0008270">
    <property type="term" value="F:zinc ion binding"/>
    <property type="evidence" value="ECO:0007669"/>
    <property type="project" value="UniProtKB-UniRule"/>
</dbReference>
<dbReference type="GO" id="GO:0010468">
    <property type="term" value="P:regulation of gene expression"/>
    <property type="evidence" value="ECO:0007669"/>
    <property type="project" value="TreeGrafter"/>
</dbReference>
<feature type="domain" description="C2H2-type" evidence="13">
    <location>
        <begin position="373"/>
        <end position="400"/>
    </location>
</feature>
<evidence type="ECO:0000256" key="6">
    <source>
        <dbReference type="ARBA" id="ARBA00023015"/>
    </source>
</evidence>
<evidence type="ECO:0000313" key="15">
    <source>
        <dbReference type="Proteomes" id="UP001652661"/>
    </source>
</evidence>
<name>A0A6P4IC96_DROKI</name>
<dbReference type="PANTHER" id="PTHR16515:SF49">
    <property type="entry name" value="GASTRULA ZINC FINGER PROTEIN XLCGF49.1-LIKE-RELATED"/>
    <property type="match status" value="1"/>
</dbReference>
<feature type="region of interest" description="Disordered" evidence="12">
    <location>
        <begin position="485"/>
        <end position="523"/>
    </location>
</feature>
<evidence type="ECO:0000256" key="2">
    <source>
        <dbReference type="ARBA" id="ARBA00022723"/>
    </source>
</evidence>
<evidence type="ECO:0000256" key="5">
    <source>
        <dbReference type="ARBA" id="ARBA00022833"/>
    </source>
</evidence>
<evidence type="ECO:0000256" key="12">
    <source>
        <dbReference type="SAM" id="MobiDB-lite"/>
    </source>
</evidence>
<evidence type="ECO:0000256" key="9">
    <source>
        <dbReference type="ARBA" id="ARBA00023242"/>
    </source>
</evidence>
<reference evidence="16" key="1">
    <citation type="submission" date="2025-08" db="UniProtKB">
        <authorList>
            <consortium name="RefSeq"/>
        </authorList>
    </citation>
    <scope>IDENTIFICATION</scope>
    <source>
        <strain evidence="16">14028-0561.14</strain>
        <tissue evidence="16">Whole fly</tissue>
    </source>
</reference>
<keyword evidence="7" id="KW-0238">DNA-binding</keyword>
<feature type="compositionally biased region" description="Basic and acidic residues" evidence="12">
    <location>
        <begin position="106"/>
        <end position="119"/>
    </location>
</feature>
<feature type="binding site" evidence="11">
    <location>
        <position position="8"/>
    </location>
    <ligand>
        <name>Zn(2+)</name>
        <dbReference type="ChEBI" id="CHEBI:29105"/>
    </ligand>
</feature>
<feature type="domain" description="C2H2-type" evidence="13">
    <location>
        <begin position="401"/>
        <end position="428"/>
    </location>
</feature>
<dbReference type="Proteomes" id="UP001652661">
    <property type="component" value="Chromosome 3R"/>
</dbReference>
<evidence type="ECO:0000259" key="13">
    <source>
        <dbReference type="PROSITE" id="PS50157"/>
    </source>
</evidence>
<feature type="binding site" evidence="11">
    <location>
        <position position="57"/>
    </location>
    <ligand>
        <name>Zn(2+)</name>
        <dbReference type="ChEBI" id="CHEBI:29105"/>
    </ligand>
</feature>
<comment type="subcellular location">
    <subcellularLocation>
        <location evidence="1">Nucleus</location>
    </subcellularLocation>
</comment>
<dbReference type="OrthoDB" id="654211at2759"/>
<keyword evidence="6" id="KW-0805">Transcription regulation</keyword>
<feature type="domain" description="C2H2-type" evidence="13">
    <location>
        <begin position="554"/>
        <end position="582"/>
    </location>
</feature>
<evidence type="ECO:0000256" key="10">
    <source>
        <dbReference type="PROSITE-ProRule" id="PRU00042"/>
    </source>
</evidence>
<feature type="binding site" evidence="11">
    <location>
        <position position="5"/>
    </location>
    <ligand>
        <name>Zn(2+)</name>
        <dbReference type="ChEBI" id="CHEBI:29105"/>
    </ligand>
</feature>
<keyword evidence="5 11" id="KW-0862">Zinc</keyword>
<keyword evidence="15" id="KW-1185">Reference proteome</keyword>